<keyword evidence="1" id="KW-0614">Plasmid</keyword>
<dbReference type="HOGENOM" id="CLU_3047923_0_0_9"/>
<proteinExistence type="predicted"/>
<dbReference type="AlphaFoldDB" id="I0GWQ6"/>
<reference evidence="1 2" key="1">
    <citation type="submission" date="2011-10" db="EMBL/GenBank/DDBJ databases">
        <title>Whole genome sequence of Selenomonas ruminantium subsp. lactilytica TAM6421.</title>
        <authorList>
            <person name="Oguchi A."/>
            <person name="Ankai A."/>
            <person name="Kaneko J."/>
            <person name="Yamada-Narita S."/>
            <person name="Fukui S."/>
            <person name="Takahashi M."/>
            <person name="Onodera T."/>
            <person name="Kojima S."/>
            <person name="Fushimi T."/>
            <person name="Abe N."/>
            <person name="Kamio Y."/>
            <person name="Yamazaki S."/>
            <person name="Fujita N."/>
        </authorList>
    </citation>
    <scope>NUCLEOTIDE SEQUENCE [LARGE SCALE GENOMIC DNA]</scope>
    <source>
        <strain evidence="2">NBRC 103574 / TAM6421</strain>
        <plasmid evidence="1 2">pSRC5</plasmid>
    </source>
</reference>
<dbReference type="RefSeq" id="WP_014426211.1">
    <property type="nucleotide sequence ID" value="NC_017074.1"/>
</dbReference>
<dbReference type="Proteomes" id="UP000007887">
    <property type="component" value="Plasmid pSRC5"/>
</dbReference>
<protein>
    <submittedName>
        <fullName evidence="1">Uncharacterized protein</fullName>
    </submittedName>
</protein>
<dbReference type="PATRIC" id="fig|927704.6.peg.3536"/>
<name>I0GWQ6_SELRL</name>
<geneLocation type="plasmid" evidence="1 2">
    <name>pSRC5</name>
</geneLocation>
<accession>I0GWQ6</accession>
<evidence type="ECO:0000313" key="2">
    <source>
        <dbReference type="Proteomes" id="UP000007887"/>
    </source>
</evidence>
<gene>
    <name evidence="1" type="ordered locus">SELR_pSRC500190</name>
</gene>
<sequence>MTLSEQIAYAKKNLPNLLTNYLRQQENEAYMRGYKDALHCQPPVYDDDDNMIHA</sequence>
<evidence type="ECO:0000313" key="1">
    <source>
        <dbReference type="EMBL" id="BAL85193.1"/>
    </source>
</evidence>
<organism evidence="1 2">
    <name type="scientific">Selenomonas ruminantium subsp. lactilytica (strain NBRC 103574 / TAM6421)</name>
    <dbReference type="NCBI Taxonomy" id="927704"/>
    <lineage>
        <taxon>Bacteria</taxon>
        <taxon>Bacillati</taxon>
        <taxon>Bacillota</taxon>
        <taxon>Negativicutes</taxon>
        <taxon>Selenomonadales</taxon>
        <taxon>Selenomonadaceae</taxon>
        <taxon>Selenomonas</taxon>
    </lineage>
</organism>
<dbReference type="KEGG" id="sri:SELR_pSRC500190"/>
<dbReference type="EMBL" id="AP012301">
    <property type="protein sequence ID" value="BAL85193.1"/>
    <property type="molecule type" value="Genomic_DNA"/>
</dbReference>